<protein>
    <submittedName>
        <fullName evidence="1">Uncharacterized protein</fullName>
    </submittedName>
</protein>
<organism evidence="1 2">
    <name type="scientific">Litoreibacter arenae DSM 19593</name>
    <dbReference type="NCBI Taxonomy" id="1123360"/>
    <lineage>
        <taxon>Bacteria</taxon>
        <taxon>Pseudomonadati</taxon>
        <taxon>Pseudomonadota</taxon>
        <taxon>Alphaproteobacteria</taxon>
        <taxon>Rhodobacterales</taxon>
        <taxon>Roseobacteraceae</taxon>
        <taxon>Litoreibacter</taxon>
    </lineage>
</organism>
<evidence type="ECO:0000313" key="1">
    <source>
        <dbReference type="EMBL" id="EPX80014.1"/>
    </source>
</evidence>
<dbReference type="STRING" id="1123360.thalar_01350"/>
<name>S9S1B5_9RHOB</name>
<keyword evidence="2" id="KW-1185">Reference proteome</keyword>
<dbReference type="EMBL" id="AONI01000009">
    <property type="protein sequence ID" value="EPX80014.1"/>
    <property type="molecule type" value="Genomic_DNA"/>
</dbReference>
<reference evidence="2" key="1">
    <citation type="journal article" date="2013" name="Stand. Genomic Sci.">
        <title>Genome sequence of the Litoreibacter arenae type strain (DSM 19593(T)), a member of the Roseobacter clade isolated from sea sand.</title>
        <authorList>
            <person name="Riedel T."/>
            <person name="Fiebig A."/>
            <person name="Petersen J."/>
            <person name="Gronow S."/>
            <person name="Kyrpides N.C."/>
            <person name="Goker M."/>
            <person name="Klenk H.P."/>
        </authorList>
    </citation>
    <scope>NUCLEOTIDE SEQUENCE [LARGE SCALE GENOMIC DNA]</scope>
    <source>
        <strain evidence="2">DSM 19593</strain>
    </source>
</reference>
<accession>S9S1B5</accession>
<dbReference type="AlphaFoldDB" id="S9S1B5"/>
<dbReference type="Proteomes" id="UP000015351">
    <property type="component" value="Unassembled WGS sequence"/>
</dbReference>
<sequence>MQNFEGQVIAIRRLSGEVDVELTKLLGRTEPVKPGTAAHADLGRKIDLWRGRAENMQKAIKSQEGLLTVSHSSVLNKHGNYEAKQSYKSKMGNMKRLRMDLLGLSRKILDLIEAAKGPQSDEVAIMEGLKSALKALTEEGDDITLSPQQSQKLTAEISKASGPMQPIEGYNPNQPIGLLTLVLVLFVTAKKVIGRSRQA</sequence>
<dbReference type="HOGENOM" id="CLU_1370758_0_0_5"/>
<evidence type="ECO:0000313" key="2">
    <source>
        <dbReference type="Proteomes" id="UP000015351"/>
    </source>
</evidence>
<gene>
    <name evidence="1" type="ORF">thalar_01350</name>
</gene>
<proteinExistence type="predicted"/>
<comment type="caution">
    <text evidence="1">The sequence shown here is derived from an EMBL/GenBank/DDBJ whole genome shotgun (WGS) entry which is preliminary data.</text>
</comment>
<dbReference type="RefSeq" id="WP_021099920.1">
    <property type="nucleotide sequence ID" value="NZ_KE557306.1"/>
</dbReference>